<reference evidence="2" key="1">
    <citation type="journal article" date="2023" name="Insect Mol. Biol.">
        <title>Genome sequencing provides insights into the evolution of gene families encoding plant cell wall-degrading enzymes in longhorned beetles.</title>
        <authorList>
            <person name="Shin N.R."/>
            <person name="Okamura Y."/>
            <person name="Kirsch R."/>
            <person name="Pauchet Y."/>
        </authorList>
    </citation>
    <scope>NUCLEOTIDE SEQUENCE</scope>
    <source>
        <strain evidence="2">AMC_N1</strain>
    </source>
</reference>
<dbReference type="EMBL" id="JAPWTK010000630">
    <property type="protein sequence ID" value="KAJ8937668.1"/>
    <property type="molecule type" value="Genomic_DNA"/>
</dbReference>
<evidence type="ECO:0000256" key="1">
    <source>
        <dbReference type="SAM" id="MobiDB-lite"/>
    </source>
</evidence>
<feature type="region of interest" description="Disordered" evidence="1">
    <location>
        <begin position="1"/>
        <end position="100"/>
    </location>
</feature>
<feature type="compositionally biased region" description="Basic and acidic residues" evidence="1">
    <location>
        <begin position="81"/>
        <end position="100"/>
    </location>
</feature>
<feature type="region of interest" description="Disordered" evidence="1">
    <location>
        <begin position="127"/>
        <end position="193"/>
    </location>
</feature>
<accession>A0AAV8XFB7</accession>
<sequence length="193" mass="23202">MGPHTKMRDRSRSPYKNKSKKNERYTAKSRSRSRSRSRTPKHRSKSVRKHKERSGSPNNYDSRGKHDYKMEHQSMNGLSRHSMDGKRFEDRDRRHSYNDYKSREMHKKVCEDEFMESRRQQREIIGMRECLNIWGKSPEPEESGLEEEEHEKQSHTEKKSKKKKGKTKKREEAQEGQETQKGKEEEKEEEGFV</sequence>
<comment type="caution">
    <text evidence="2">The sequence shown here is derived from an EMBL/GenBank/DDBJ whole genome shotgun (WGS) entry which is preliminary data.</text>
</comment>
<protein>
    <submittedName>
        <fullName evidence="2">Uncharacterized protein</fullName>
    </submittedName>
</protein>
<evidence type="ECO:0000313" key="3">
    <source>
        <dbReference type="Proteomes" id="UP001162162"/>
    </source>
</evidence>
<feature type="compositionally biased region" description="Basic and acidic residues" evidence="1">
    <location>
        <begin position="62"/>
        <end position="72"/>
    </location>
</feature>
<evidence type="ECO:0000313" key="2">
    <source>
        <dbReference type="EMBL" id="KAJ8937668.1"/>
    </source>
</evidence>
<gene>
    <name evidence="2" type="ORF">NQ318_011352</name>
</gene>
<feature type="compositionally biased region" description="Basic residues" evidence="1">
    <location>
        <begin position="158"/>
        <end position="168"/>
    </location>
</feature>
<proteinExistence type="predicted"/>
<name>A0AAV8XFB7_9CUCU</name>
<keyword evidence="3" id="KW-1185">Reference proteome</keyword>
<feature type="compositionally biased region" description="Basic residues" evidence="1">
    <location>
        <begin position="27"/>
        <end position="52"/>
    </location>
</feature>
<feature type="compositionally biased region" description="Basic and acidic residues" evidence="1">
    <location>
        <begin position="1"/>
        <end position="12"/>
    </location>
</feature>
<dbReference type="AlphaFoldDB" id="A0AAV8XFB7"/>
<dbReference type="Proteomes" id="UP001162162">
    <property type="component" value="Unassembled WGS sequence"/>
</dbReference>
<feature type="compositionally biased region" description="Basic and acidic residues" evidence="1">
    <location>
        <begin position="169"/>
        <end position="185"/>
    </location>
</feature>
<feature type="compositionally biased region" description="Acidic residues" evidence="1">
    <location>
        <begin position="140"/>
        <end position="149"/>
    </location>
</feature>
<organism evidence="2 3">
    <name type="scientific">Aromia moschata</name>
    <dbReference type="NCBI Taxonomy" id="1265417"/>
    <lineage>
        <taxon>Eukaryota</taxon>
        <taxon>Metazoa</taxon>
        <taxon>Ecdysozoa</taxon>
        <taxon>Arthropoda</taxon>
        <taxon>Hexapoda</taxon>
        <taxon>Insecta</taxon>
        <taxon>Pterygota</taxon>
        <taxon>Neoptera</taxon>
        <taxon>Endopterygota</taxon>
        <taxon>Coleoptera</taxon>
        <taxon>Polyphaga</taxon>
        <taxon>Cucujiformia</taxon>
        <taxon>Chrysomeloidea</taxon>
        <taxon>Cerambycidae</taxon>
        <taxon>Cerambycinae</taxon>
        <taxon>Callichromatini</taxon>
        <taxon>Aromia</taxon>
    </lineage>
</organism>